<keyword evidence="2" id="KW-1185">Reference proteome</keyword>
<evidence type="ECO:0000313" key="1">
    <source>
        <dbReference type="EMBL" id="KAK4373671.1"/>
    </source>
</evidence>
<dbReference type="Proteomes" id="UP001291623">
    <property type="component" value="Unassembled WGS sequence"/>
</dbReference>
<dbReference type="EMBL" id="JAVYJV010000004">
    <property type="protein sequence ID" value="KAK4373671.1"/>
    <property type="molecule type" value="Genomic_DNA"/>
</dbReference>
<protein>
    <submittedName>
        <fullName evidence="1">Uncharacterized protein</fullName>
    </submittedName>
</protein>
<sequence>MAARIALLKYLRVEARPAQLRNHRLIGGSFNQLFTRQFSEEVRGSFLDKDEVRDRVISCVKNFQKVDPSKRSRILFSVINVATSPSTSGDQRRNPRTYQIVVPNAHFQNDLAWIV</sequence>
<accession>A0AAE1SS28</accession>
<comment type="caution">
    <text evidence="1">The sequence shown here is derived from an EMBL/GenBank/DDBJ whole genome shotgun (WGS) entry which is preliminary data.</text>
</comment>
<evidence type="ECO:0000313" key="2">
    <source>
        <dbReference type="Proteomes" id="UP001291623"/>
    </source>
</evidence>
<name>A0AAE1SS28_9SOLA</name>
<gene>
    <name evidence="1" type="ORF">RND71_009055</name>
</gene>
<dbReference type="AlphaFoldDB" id="A0AAE1SS28"/>
<organism evidence="1 2">
    <name type="scientific">Anisodus tanguticus</name>
    <dbReference type="NCBI Taxonomy" id="243964"/>
    <lineage>
        <taxon>Eukaryota</taxon>
        <taxon>Viridiplantae</taxon>
        <taxon>Streptophyta</taxon>
        <taxon>Embryophyta</taxon>
        <taxon>Tracheophyta</taxon>
        <taxon>Spermatophyta</taxon>
        <taxon>Magnoliopsida</taxon>
        <taxon>eudicotyledons</taxon>
        <taxon>Gunneridae</taxon>
        <taxon>Pentapetalae</taxon>
        <taxon>asterids</taxon>
        <taxon>lamiids</taxon>
        <taxon>Solanales</taxon>
        <taxon>Solanaceae</taxon>
        <taxon>Solanoideae</taxon>
        <taxon>Hyoscyameae</taxon>
        <taxon>Anisodus</taxon>
    </lineage>
</organism>
<reference evidence="1" key="1">
    <citation type="submission" date="2023-12" db="EMBL/GenBank/DDBJ databases">
        <title>Genome assembly of Anisodus tanguticus.</title>
        <authorList>
            <person name="Wang Y.-J."/>
        </authorList>
    </citation>
    <scope>NUCLEOTIDE SEQUENCE</scope>
    <source>
        <strain evidence="1">KB-2021</strain>
        <tissue evidence="1">Leaf</tissue>
    </source>
</reference>
<proteinExistence type="predicted"/>